<reference evidence="1 2" key="1">
    <citation type="submission" date="2015-02" db="EMBL/GenBank/DDBJ databases">
        <authorList>
            <person name="Ju K.-S."/>
            <person name="Doroghazi J.R."/>
            <person name="Metcalf W."/>
        </authorList>
    </citation>
    <scope>NUCLEOTIDE SEQUENCE [LARGE SCALE GENOMIC DNA]</scope>
    <source>
        <strain evidence="1 2">NRRL B-16140</strain>
    </source>
</reference>
<dbReference type="PATRIC" id="fig|68170.10.peg.682"/>
<organism evidence="1 2">
    <name type="scientific">Lentzea aerocolonigenes</name>
    <name type="common">Lechevalieria aerocolonigenes</name>
    <name type="synonym">Saccharothrix aerocolonigenes</name>
    <dbReference type="NCBI Taxonomy" id="68170"/>
    <lineage>
        <taxon>Bacteria</taxon>
        <taxon>Bacillati</taxon>
        <taxon>Actinomycetota</taxon>
        <taxon>Actinomycetes</taxon>
        <taxon>Pseudonocardiales</taxon>
        <taxon>Pseudonocardiaceae</taxon>
        <taxon>Lentzea</taxon>
    </lineage>
</organism>
<proteinExistence type="predicted"/>
<accession>A0A0F0GER8</accession>
<comment type="caution">
    <text evidence="1">The sequence shown here is derived from an EMBL/GenBank/DDBJ whole genome shotgun (WGS) entry which is preliminary data.</text>
</comment>
<evidence type="ECO:0000313" key="2">
    <source>
        <dbReference type="Proteomes" id="UP000033393"/>
    </source>
</evidence>
<name>A0A0F0GER8_LENAE</name>
<protein>
    <submittedName>
        <fullName evidence="1">Uncharacterized protein</fullName>
    </submittedName>
</protein>
<dbReference type="EMBL" id="JYJG01000393">
    <property type="protein sequence ID" value="KJK41261.1"/>
    <property type="molecule type" value="Genomic_DNA"/>
</dbReference>
<dbReference type="Proteomes" id="UP000033393">
    <property type="component" value="Unassembled WGS sequence"/>
</dbReference>
<evidence type="ECO:0000313" key="1">
    <source>
        <dbReference type="EMBL" id="KJK41261.1"/>
    </source>
</evidence>
<gene>
    <name evidence="1" type="ORF">UK23_39870</name>
</gene>
<dbReference type="AlphaFoldDB" id="A0A0F0GER8"/>
<keyword evidence="2" id="KW-1185">Reference proteome</keyword>
<sequence>MSTYVQVLQPDGNRLAQLYEAAVADRAHQRVLNSIQSEIPLGAADVEWIARLYVEQIMALNGVVRALEELTSKLSAAIA</sequence>